<accession>A0A2Z2H328</accession>
<dbReference type="RefSeq" id="WP_086620205.1">
    <property type="nucleotide sequence ID" value="NZ_CP021323.1"/>
</dbReference>
<dbReference type="AlphaFoldDB" id="A0A2Z2H328"/>
<protein>
    <submittedName>
        <fullName evidence="1">Uncharacterized protein</fullName>
    </submittedName>
</protein>
<dbReference type="Proteomes" id="UP000250025">
    <property type="component" value="Chromosome"/>
</dbReference>
<proteinExistence type="predicted"/>
<dbReference type="EMBL" id="CP021323">
    <property type="protein sequence ID" value="ARS51498.1"/>
    <property type="molecule type" value="Genomic_DNA"/>
</dbReference>
<sequence>MALAEYPATLPLPLQEGYGFKHTSPLMRTDMDSGRARQRQRFTSTPSMVTVSWLMTEPEAALFEGWYRFGLTDGADWGMLPIRTPQGIKQYRARFTDIYDGPTLTGGKYWRYSADLEVFERPTLTETETIEIIAGGDFITAVERLEDVSRLYYTRYWEQGATDGQ</sequence>
<organism evidence="1 2">
    <name type="scientific">Kushneria konosiri</name>
    <dbReference type="NCBI Taxonomy" id="698828"/>
    <lineage>
        <taxon>Bacteria</taxon>
        <taxon>Pseudomonadati</taxon>
        <taxon>Pseudomonadota</taxon>
        <taxon>Gammaproteobacteria</taxon>
        <taxon>Oceanospirillales</taxon>
        <taxon>Halomonadaceae</taxon>
        <taxon>Kushneria</taxon>
    </lineage>
</organism>
<reference evidence="1 2" key="1">
    <citation type="journal article" date="2017" name="Int. J. Syst. Evol. Microbiol.">
        <title>Kushneria konosiri sp. nov., isolated from the Korean salt-fermented seafood Daemi-jeot.</title>
        <authorList>
            <person name="Yun J.H."/>
            <person name="Park S.K."/>
            <person name="Lee J.Y."/>
            <person name="Jung M.J."/>
            <person name="Bae J.W."/>
        </authorList>
    </citation>
    <scope>NUCLEOTIDE SEQUENCE [LARGE SCALE GENOMIC DNA]</scope>
    <source>
        <strain evidence="1 2">X49</strain>
    </source>
</reference>
<dbReference type="OrthoDB" id="363206at2"/>
<evidence type="ECO:0000313" key="1">
    <source>
        <dbReference type="EMBL" id="ARS51498.1"/>
    </source>
</evidence>
<gene>
    <name evidence="1" type="ORF">B9G99_00105</name>
</gene>
<dbReference type="KEGG" id="kus:B9G99_00105"/>
<name>A0A2Z2H328_9GAMM</name>
<evidence type="ECO:0000313" key="2">
    <source>
        <dbReference type="Proteomes" id="UP000250025"/>
    </source>
</evidence>
<keyword evidence="2" id="KW-1185">Reference proteome</keyword>